<dbReference type="OrthoDB" id="442087at2759"/>
<dbReference type="AlphaFoldDB" id="A0A7R8CUR2"/>
<reference evidence="1" key="1">
    <citation type="submission" date="2021-02" db="EMBL/GenBank/DDBJ databases">
        <authorList>
            <person name="Bekaert M."/>
        </authorList>
    </citation>
    <scope>NUCLEOTIDE SEQUENCE</scope>
    <source>
        <strain evidence="1">IoA-00</strain>
    </source>
</reference>
<dbReference type="GO" id="GO:0005789">
    <property type="term" value="C:endoplasmic reticulum membrane"/>
    <property type="evidence" value="ECO:0007669"/>
    <property type="project" value="TreeGrafter"/>
</dbReference>
<dbReference type="Gene3D" id="1.10.287.110">
    <property type="entry name" value="DnaJ domain"/>
    <property type="match status" value="1"/>
</dbReference>
<dbReference type="Proteomes" id="UP000675881">
    <property type="component" value="Chromosome 5"/>
</dbReference>
<gene>
    <name evidence="1" type="ORF">LSAA_10414</name>
</gene>
<protein>
    <submittedName>
        <fullName evidence="1">DNAJB12</fullName>
    </submittedName>
</protein>
<evidence type="ECO:0000313" key="1">
    <source>
        <dbReference type="EMBL" id="CAF2938781.1"/>
    </source>
</evidence>
<dbReference type="EMBL" id="HG994584">
    <property type="protein sequence ID" value="CAF2938781.1"/>
    <property type="molecule type" value="Genomic_DNA"/>
</dbReference>
<accession>A0A7R8CUR2</accession>
<dbReference type="SMART" id="SM00271">
    <property type="entry name" value="DnaJ"/>
    <property type="match status" value="1"/>
</dbReference>
<proteinExistence type="predicted"/>
<dbReference type="PRINTS" id="PR00625">
    <property type="entry name" value="JDOMAIN"/>
</dbReference>
<dbReference type="SUPFAM" id="SSF46565">
    <property type="entry name" value="Chaperone J-domain"/>
    <property type="match status" value="1"/>
</dbReference>
<dbReference type="GO" id="GO:0071218">
    <property type="term" value="P:cellular response to misfolded protein"/>
    <property type="evidence" value="ECO:0007669"/>
    <property type="project" value="TreeGrafter"/>
</dbReference>
<dbReference type="Pfam" id="PF00226">
    <property type="entry name" value="DnaJ"/>
    <property type="match status" value="1"/>
</dbReference>
<dbReference type="InterPro" id="IPR001623">
    <property type="entry name" value="DnaJ_domain"/>
</dbReference>
<dbReference type="PANTHER" id="PTHR43908:SF3">
    <property type="entry name" value="AT29763P-RELATED"/>
    <property type="match status" value="1"/>
</dbReference>
<dbReference type="InterPro" id="IPR036869">
    <property type="entry name" value="J_dom_sf"/>
</dbReference>
<organism evidence="1 2">
    <name type="scientific">Lepeophtheirus salmonis</name>
    <name type="common">Salmon louse</name>
    <name type="synonym">Caligus salmonis</name>
    <dbReference type="NCBI Taxonomy" id="72036"/>
    <lineage>
        <taxon>Eukaryota</taxon>
        <taxon>Metazoa</taxon>
        <taxon>Ecdysozoa</taxon>
        <taxon>Arthropoda</taxon>
        <taxon>Crustacea</taxon>
        <taxon>Multicrustacea</taxon>
        <taxon>Hexanauplia</taxon>
        <taxon>Copepoda</taxon>
        <taxon>Siphonostomatoida</taxon>
        <taxon>Caligidae</taxon>
        <taxon>Lepeophtheirus</taxon>
    </lineage>
</organism>
<keyword evidence="2" id="KW-1185">Reference proteome</keyword>
<dbReference type="CDD" id="cd06257">
    <property type="entry name" value="DnaJ"/>
    <property type="match status" value="1"/>
</dbReference>
<name>A0A7R8CUR2_LEPSM</name>
<dbReference type="InterPro" id="IPR051100">
    <property type="entry name" value="DnaJ_subfamily_B/C"/>
</dbReference>
<sequence>MESNKEDAFKCVKIAETAMLQGDAEKAERFLKKAIRLYPLPRAQELLDLIVIKKTGSKIPSKSKMESPVHTESSPIDYTPEQVEAVRKILSCKDYYKILGLSRDVDGSDIKKAYRKLALQFHPDKNKAPRAAEAFKSYRECV</sequence>
<dbReference type="PROSITE" id="PS50076">
    <property type="entry name" value="DNAJ_2"/>
    <property type="match status" value="1"/>
</dbReference>
<evidence type="ECO:0000313" key="2">
    <source>
        <dbReference type="Proteomes" id="UP000675881"/>
    </source>
</evidence>
<dbReference type="GO" id="GO:0030544">
    <property type="term" value="F:Hsp70 protein binding"/>
    <property type="evidence" value="ECO:0007669"/>
    <property type="project" value="TreeGrafter"/>
</dbReference>
<dbReference type="PANTHER" id="PTHR43908">
    <property type="entry name" value="AT29763P-RELATED"/>
    <property type="match status" value="1"/>
</dbReference>